<gene>
    <name evidence="4" type="ORF">CRN84_12745</name>
</gene>
<feature type="domain" description="Autotransporter" evidence="3">
    <location>
        <begin position="1069"/>
        <end position="1352"/>
    </location>
</feature>
<organism evidence="4 5">
    <name type="scientific">Budvicia aquatica</name>
    <dbReference type="NCBI Taxonomy" id="82979"/>
    <lineage>
        <taxon>Bacteria</taxon>
        <taxon>Pseudomonadati</taxon>
        <taxon>Pseudomonadota</taxon>
        <taxon>Gammaproteobacteria</taxon>
        <taxon>Enterobacterales</taxon>
        <taxon>Budviciaceae</taxon>
        <taxon>Budvicia</taxon>
    </lineage>
</organism>
<accession>A0A2C6CU24</accession>
<dbReference type="PROSITE" id="PS51208">
    <property type="entry name" value="AUTOTRANSPORTER"/>
    <property type="match status" value="1"/>
</dbReference>
<dbReference type="OrthoDB" id="9780507at2"/>
<evidence type="ECO:0000313" key="4">
    <source>
        <dbReference type="EMBL" id="PHI30149.1"/>
    </source>
</evidence>
<feature type="chain" id="PRO_5012609416" evidence="2">
    <location>
        <begin position="40"/>
        <end position="1352"/>
    </location>
</feature>
<dbReference type="SMART" id="SM00869">
    <property type="entry name" value="Autotransporter"/>
    <property type="match status" value="1"/>
</dbReference>
<dbReference type="GO" id="GO:0019867">
    <property type="term" value="C:outer membrane"/>
    <property type="evidence" value="ECO:0007669"/>
    <property type="project" value="InterPro"/>
</dbReference>
<dbReference type="Gene3D" id="2.40.128.130">
    <property type="entry name" value="Autotransporter beta-domain"/>
    <property type="match status" value="1"/>
</dbReference>
<evidence type="ECO:0000256" key="2">
    <source>
        <dbReference type="SAM" id="SignalP"/>
    </source>
</evidence>
<dbReference type="RefSeq" id="WP_099044158.1">
    <property type="nucleotide sequence ID" value="NZ_PDDX01000001.1"/>
</dbReference>
<dbReference type="Pfam" id="PF18883">
    <property type="entry name" value="AC_1"/>
    <property type="match status" value="1"/>
</dbReference>
<dbReference type="Gene3D" id="2.160.20.20">
    <property type="match status" value="1"/>
</dbReference>
<dbReference type="PANTHER" id="PTHR35037:SF3">
    <property type="entry name" value="C-TERMINAL REGION OF AIDA-LIKE PROTEIN"/>
    <property type="match status" value="1"/>
</dbReference>
<evidence type="ECO:0000259" key="3">
    <source>
        <dbReference type="PROSITE" id="PS51208"/>
    </source>
</evidence>
<dbReference type="InterPro" id="IPR051551">
    <property type="entry name" value="Autotransporter_adhesion"/>
</dbReference>
<protein>
    <submittedName>
        <fullName evidence="4">Autotransporter outer membrane beta-barrel domain-containing protein</fullName>
    </submittedName>
</protein>
<comment type="caution">
    <text evidence="4">The sequence shown here is derived from an EMBL/GenBank/DDBJ whole genome shotgun (WGS) entry which is preliminary data.</text>
</comment>
<feature type="signal peptide" evidence="2">
    <location>
        <begin position="1"/>
        <end position="39"/>
    </location>
</feature>
<dbReference type="InterPro" id="IPR043990">
    <property type="entry name" value="AC_1"/>
</dbReference>
<dbReference type="SUPFAM" id="SSF51126">
    <property type="entry name" value="Pectin lyase-like"/>
    <property type="match status" value="1"/>
</dbReference>
<sequence length="1352" mass="140284">MRDMKLLTPCECPTLNQSTALLTAVLTLSLIAGPQAAQAGCTRSGTDTYLCENTNTAGITISGTDIAVETVPGFSVNAPEMTAPALSLIGSGSMSYTDINASTLNAEGAYSLKTLNDTLATGLSAATVIKTNGTINNGIWVDNQSGADSTILVNISGVLSGGEDGNAAIYLNAFAEGDSSITLNTGAISSYAGIQSSNYSQSGTVNTDVTLAGDIHVDSTGVAINSSGNGDSTVVNFRSKNITAEFDGLDIYNSNASGYALTRIEVDGDIRTNTGTAANLGAYASDGASSLIFRANNIISGAYGLSINNYTQYGGALTDIALTGDITATSGIGMTLGSFSNEGDAKTSITLNNVTASDGGLYLNSDANMGDLLFNLDVSGNVDAESGYGMVMSSSAYQGDTKTSITLNNVTGLYGGLYLNTHVNMGDVLFNLDVSGNIDSKSGTGINLYSSVYEGDATTSFTLNNVTAFSDGLNVYINSQLGNALFHLDVSGDIESENGAGINLHGGTSEGNSVLTLKANNIRAGYRGLYINNYGYSGQVFSSATVTGDIISNMDEGVVIETTAYFGDATAIINANNVMSTVKGIRMDTYAETGLSTTDLTVTGQISGAEGIDLEGNADNGSAIIIADVNQVATDNNAVHISSYLFSGDTGLSTIDAITRGAIVSQQGYGIRIETNTAETYLTVAGLVHGGDGTAIGLYRLDNTQKSATLELQPGYVLEGITQALVNESNYFDPNTATLDLPNSHLVLGGVGQTEFDLTRIDNRDEAITEGDSNRITGFGTLVKTGNSVWTLTGTNTADGPTDSFLSAYVDSGILVLDNATLGLTGSVARLTTTPALAAVETNTLTVADGAALSSIGSSTVIGNVTSAGALLLSNGYAGGNGSVTGDRLTLAGNYAGNGASIVLDTQLGNDSSATDRLVIQGDATGTTSVRVNNAGGSGAQTHAGITIIEVDGVSFDNAFLLKGDYVTTDGKPAVIGGAYAYTLQASGEEASAGRDWFLSSELNPTNPGPGPGPENPGQGGGGRYQPGVPLYEQYPQILASLNTLPTLQQRVGNRYWSLDGLTKVSLEGLDDTQWAWGRIEGSHQNADPAKSTSGSQRDIDLWKLQTGLDIPLYQSQDGSLLTGGVNFSYGKAKADIHSFFGTGSIDSSGYGVGTTLTWYGNDGVYLDGQLQTMWFDSGLSSDTLGQSLVSDNHGRGYASSIETGKRYALGAGLSLTPQTQLTYSRVDFDDFRDPFGSEVSLQEGDSLRGRLGVSLDKDIVWRAEDGTTRRSHVYGNVDVYNEFMNGTKTHVSGVDFSSRDKRQSVGVGVGGTHEWQNGRYAVYGNVNLISATHNVSDNYSIGGTVRVRVGW</sequence>
<evidence type="ECO:0000313" key="5">
    <source>
        <dbReference type="Proteomes" id="UP000224974"/>
    </source>
</evidence>
<dbReference type="PANTHER" id="PTHR35037">
    <property type="entry name" value="C-TERMINAL REGION OF AIDA-LIKE PROTEIN"/>
    <property type="match status" value="1"/>
</dbReference>
<dbReference type="EMBL" id="PDDX01000001">
    <property type="protein sequence ID" value="PHI30149.1"/>
    <property type="molecule type" value="Genomic_DNA"/>
</dbReference>
<dbReference type="CDD" id="cd01344">
    <property type="entry name" value="PL2_Passenger_AT"/>
    <property type="match status" value="1"/>
</dbReference>
<proteinExistence type="predicted"/>
<evidence type="ECO:0000256" key="1">
    <source>
        <dbReference type="SAM" id="MobiDB-lite"/>
    </source>
</evidence>
<name>A0A2C6CU24_9GAMM</name>
<dbReference type="InterPro" id="IPR006315">
    <property type="entry name" value="OM_autotransptr_brl_dom"/>
</dbReference>
<dbReference type="InterPro" id="IPR011050">
    <property type="entry name" value="Pectin_lyase_fold/virulence"/>
</dbReference>
<dbReference type="Pfam" id="PF03797">
    <property type="entry name" value="Autotransporter"/>
    <property type="match status" value="1"/>
</dbReference>
<reference evidence="5" key="1">
    <citation type="submission" date="2017-09" db="EMBL/GenBank/DDBJ databases">
        <title>FDA dAtabase for Regulatory Grade micrObial Sequences (FDA-ARGOS): Supporting development and validation of Infectious Disease Dx tests.</title>
        <authorList>
            <person name="Minogue T."/>
            <person name="Wolcott M."/>
            <person name="Wasieloski L."/>
            <person name="Aguilar W."/>
            <person name="Moore D."/>
            <person name="Tallon L."/>
            <person name="Sadzewicz L."/>
            <person name="Ott S."/>
            <person name="Zhao X."/>
            <person name="Nagaraj S."/>
            <person name="Vavikolanu K."/>
            <person name="Aluvathingal J."/>
            <person name="Nadendla S."/>
            <person name="Sichtig H."/>
        </authorList>
    </citation>
    <scope>NUCLEOTIDE SEQUENCE [LARGE SCALE GENOMIC DNA]</scope>
    <source>
        <strain evidence="5">FDAARGOS_387</strain>
    </source>
</reference>
<dbReference type="SUPFAM" id="SSF103515">
    <property type="entry name" value="Autotransporter"/>
    <property type="match status" value="1"/>
</dbReference>
<dbReference type="Proteomes" id="UP000224974">
    <property type="component" value="Unassembled WGS sequence"/>
</dbReference>
<dbReference type="STRING" id="1111728.GCA_000427805_02480"/>
<dbReference type="NCBIfam" id="TIGR01414">
    <property type="entry name" value="autotrans_barl"/>
    <property type="match status" value="1"/>
</dbReference>
<dbReference type="InterPro" id="IPR012332">
    <property type="entry name" value="Autotransporter_pectin_lyase_C"/>
</dbReference>
<dbReference type="InterPro" id="IPR036709">
    <property type="entry name" value="Autotransporte_beta_dom_sf"/>
</dbReference>
<keyword evidence="2" id="KW-0732">Signal</keyword>
<dbReference type="InterPro" id="IPR005546">
    <property type="entry name" value="Autotransporte_beta"/>
</dbReference>
<keyword evidence="5" id="KW-1185">Reference proteome</keyword>
<feature type="region of interest" description="Disordered" evidence="1">
    <location>
        <begin position="1000"/>
        <end position="1025"/>
    </location>
</feature>